<gene>
    <name evidence="1" type="ORF">DKT69_13545</name>
</gene>
<name>A0A317DPR1_9ACTN</name>
<dbReference type="RefSeq" id="WP_109801922.1">
    <property type="nucleotide sequence ID" value="NZ_QGKS01000206.1"/>
</dbReference>
<reference evidence="1 2" key="1">
    <citation type="submission" date="2018-05" db="EMBL/GenBank/DDBJ databases">
        <title>Micromonosporas from Atacama Desert.</title>
        <authorList>
            <person name="Carro L."/>
            <person name="Golinska P."/>
            <person name="Klenk H.-P."/>
            <person name="Goodfellow M."/>
        </authorList>
    </citation>
    <scope>NUCLEOTIDE SEQUENCE [LARGE SCALE GENOMIC DNA]</scope>
    <source>
        <strain evidence="1 2">4G51</strain>
    </source>
</reference>
<dbReference type="OrthoDB" id="3392986at2"/>
<organism evidence="1 2">
    <name type="scientific">Micromonospora sicca</name>
    <dbReference type="NCBI Taxonomy" id="2202420"/>
    <lineage>
        <taxon>Bacteria</taxon>
        <taxon>Bacillati</taxon>
        <taxon>Actinomycetota</taxon>
        <taxon>Actinomycetes</taxon>
        <taxon>Micromonosporales</taxon>
        <taxon>Micromonosporaceae</taxon>
        <taxon>Micromonospora</taxon>
    </lineage>
</organism>
<dbReference type="Proteomes" id="UP000246050">
    <property type="component" value="Unassembled WGS sequence"/>
</dbReference>
<protein>
    <submittedName>
        <fullName evidence="1">Uncharacterized protein</fullName>
    </submittedName>
</protein>
<accession>A0A317DPR1</accession>
<dbReference type="EMBL" id="QGKS01000206">
    <property type="protein sequence ID" value="PWR14945.1"/>
    <property type="molecule type" value="Genomic_DNA"/>
</dbReference>
<dbReference type="AlphaFoldDB" id="A0A317DPR1"/>
<sequence length="63" mass="7294">MRFLFWRHQPAPTIPWQRTPNERPTWATAPTEVFPTTGLGRVGNLTPAQRWRAGGWRRNGGPR</sequence>
<comment type="caution">
    <text evidence="1">The sequence shown here is derived from an EMBL/GenBank/DDBJ whole genome shotgun (WGS) entry which is preliminary data.</text>
</comment>
<proteinExistence type="predicted"/>
<evidence type="ECO:0000313" key="2">
    <source>
        <dbReference type="Proteomes" id="UP000246050"/>
    </source>
</evidence>
<evidence type="ECO:0000313" key="1">
    <source>
        <dbReference type="EMBL" id="PWR14945.1"/>
    </source>
</evidence>